<feature type="transmembrane region" description="Helical" evidence="8">
    <location>
        <begin position="183"/>
        <end position="202"/>
    </location>
</feature>
<evidence type="ECO:0000256" key="4">
    <source>
        <dbReference type="ARBA" id="ARBA00022692"/>
    </source>
</evidence>
<feature type="transmembrane region" description="Helical" evidence="8">
    <location>
        <begin position="438"/>
        <end position="457"/>
    </location>
</feature>
<protein>
    <submittedName>
        <fullName evidence="11">VTT domain-containing protein</fullName>
    </submittedName>
</protein>
<dbReference type="InterPro" id="IPR036938">
    <property type="entry name" value="PAP2/HPO_sf"/>
</dbReference>
<feature type="transmembrane region" description="Helical" evidence="8">
    <location>
        <begin position="12"/>
        <end position="30"/>
    </location>
</feature>
<feature type="transmembrane region" description="Helical" evidence="8">
    <location>
        <begin position="316"/>
        <end position="335"/>
    </location>
</feature>
<feature type="transmembrane region" description="Helical" evidence="8">
    <location>
        <begin position="400"/>
        <end position="418"/>
    </location>
</feature>
<keyword evidence="5 8" id="KW-1133">Transmembrane helix</keyword>
<dbReference type="EMBL" id="JAXAVX010000002">
    <property type="protein sequence ID" value="MDX8151200.1"/>
    <property type="molecule type" value="Genomic_DNA"/>
</dbReference>
<evidence type="ECO:0000259" key="10">
    <source>
        <dbReference type="Pfam" id="PF09335"/>
    </source>
</evidence>
<evidence type="ECO:0000256" key="7">
    <source>
        <dbReference type="SAM" id="MobiDB-lite"/>
    </source>
</evidence>
<dbReference type="InterPro" id="IPR032816">
    <property type="entry name" value="VTT_dom"/>
</dbReference>
<feature type="domain" description="Phosphatidic acid phosphatase type 2/haloperoxidase" evidence="9">
    <location>
        <begin position="431"/>
        <end position="510"/>
    </location>
</feature>
<sequence>MSVELALPLAKLHPMWIALAILAPAAYLLAVRRGWKRPRWALPAAIVAVIAGVVLGSGTVELPTLEDLPLEEIVEDIGDALGDWAYGLVALLAFLETGAFVGLLAPGETFVILAGVLAGEGTLELFTLLTIVWASAFLGDLVSFLLGRKLGRSFIEKHGPRVKITPDRLRQVEAFFDKHGGKAVIIGRFIGFVRAVAPFVLGSSGVAARRFVPYSIIGSGLWATVFVVLGYVFWRSLDQLLAWAKQGAFIFGTIVTIVVGALVLAHWLSEPENREQARVWLRQASETRTGRVVLAIWRPISGPAGFVWGRITPGGLGLELTTLTAIIAVGTFAFISNENLLDQRTLTRGDRELLRLGDDVLVGPVESIARVGLVLGRPWVLLVLTALAVLFLLRKRRLPTAITLAATVPIGLLVTALVRDGESRPQPPGALEELSGSSFPSTTAAGAVGFVAIALALSPSVRRLPGRIGLTGLATILAAAICAAPLALRANHLSDVLAGAGLSAAVMALVGAVGLIATYVVVGPTGARVAPREPGQPPGEPPAGADGGAERPDDPVDTPGA</sequence>
<dbReference type="PANTHER" id="PTHR30353">
    <property type="entry name" value="INNER MEMBRANE PROTEIN DEDA-RELATED"/>
    <property type="match status" value="1"/>
</dbReference>
<accession>A0ABU4VIE4</accession>
<evidence type="ECO:0000313" key="11">
    <source>
        <dbReference type="EMBL" id="MDX8151200.1"/>
    </source>
</evidence>
<organism evidence="11 12">
    <name type="scientific">Patulibacter brassicae</name>
    <dbReference type="NCBI Taxonomy" id="1705717"/>
    <lineage>
        <taxon>Bacteria</taxon>
        <taxon>Bacillati</taxon>
        <taxon>Actinomycetota</taxon>
        <taxon>Thermoleophilia</taxon>
        <taxon>Solirubrobacterales</taxon>
        <taxon>Patulibacteraceae</taxon>
        <taxon>Patulibacter</taxon>
    </lineage>
</organism>
<keyword evidence="3" id="KW-1003">Cell membrane</keyword>
<feature type="transmembrane region" description="Helical" evidence="8">
    <location>
        <begin position="374"/>
        <end position="393"/>
    </location>
</feature>
<comment type="similarity">
    <text evidence="2">Belongs to the DedA family.</text>
</comment>
<comment type="caution">
    <text evidence="11">The sequence shown here is derived from an EMBL/GenBank/DDBJ whole genome shotgun (WGS) entry which is preliminary data.</text>
</comment>
<proteinExistence type="inferred from homology"/>
<dbReference type="Proteomes" id="UP001277761">
    <property type="component" value="Unassembled WGS sequence"/>
</dbReference>
<feature type="transmembrane region" description="Helical" evidence="8">
    <location>
        <begin position="469"/>
        <end position="488"/>
    </location>
</feature>
<dbReference type="RefSeq" id="WP_319953351.1">
    <property type="nucleotide sequence ID" value="NZ_JAXAVX010000002.1"/>
</dbReference>
<evidence type="ECO:0000256" key="3">
    <source>
        <dbReference type="ARBA" id="ARBA00022475"/>
    </source>
</evidence>
<evidence type="ECO:0000313" key="12">
    <source>
        <dbReference type="Proteomes" id="UP001277761"/>
    </source>
</evidence>
<evidence type="ECO:0000256" key="2">
    <source>
        <dbReference type="ARBA" id="ARBA00010792"/>
    </source>
</evidence>
<comment type="subcellular location">
    <subcellularLocation>
        <location evidence="1">Cell membrane</location>
        <topology evidence="1">Multi-pass membrane protein</topology>
    </subcellularLocation>
</comment>
<dbReference type="InterPro" id="IPR000326">
    <property type="entry name" value="PAP2/HPO"/>
</dbReference>
<keyword evidence="4 8" id="KW-0812">Transmembrane</keyword>
<dbReference type="PANTHER" id="PTHR30353:SF15">
    <property type="entry name" value="INNER MEMBRANE PROTEIN YABI"/>
    <property type="match status" value="1"/>
</dbReference>
<keyword evidence="12" id="KW-1185">Reference proteome</keyword>
<dbReference type="InterPro" id="IPR032818">
    <property type="entry name" value="DedA-like"/>
</dbReference>
<feature type="transmembrane region" description="Helical" evidence="8">
    <location>
        <begin position="214"/>
        <end position="234"/>
    </location>
</feature>
<dbReference type="Pfam" id="PF01569">
    <property type="entry name" value="PAP2"/>
    <property type="match status" value="1"/>
</dbReference>
<evidence type="ECO:0000259" key="9">
    <source>
        <dbReference type="Pfam" id="PF01569"/>
    </source>
</evidence>
<dbReference type="Pfam" id="PF09335">
    <property type="entry name" value="VTT_dom"/>
    <property type="match status" value="1"/>
</dbReference>
<feature type="transmembrane region" description="Helical" evidence="8">
    <location>
        <begin position="42"/>
        <end position="64"/>
    </location>
</feature>
<evidence type="ECO:0000256" key="5">
    <source>
        <dbReference type="ARBA" id="ARBA00022989"/>
    </source>
</evidence>
<feature type="transmembrane region" description="Helical" evidence="8">
    <location>
        <begin position="246"/>
        <end position="268"/>
    </location>
</feature>
<dbReference type="Gene3D" id="1.20.144.10">
    <property type="entry name" value="Phosphatidic acid phosphatase type 2/haloperoxidase"/>
    <property type="match status" value="1"/>
</dbReference>
<evidence type="ECO:0000256" key="1">
    <source>
        <dbReference type="ARBA" id="ARBA00004651"/>
    </source>
</evidence>
<feature type="transmembrane region" description="Helical" evidence="8">
    <location>
        <begin position="500"/>
        <end position="522"/>
    </location>
</feature>
<evidence type="ECO:0000256" key="8">
    <source>
        <dbReference type="SAM" id="Phobius"/>
    </source>
</evidence>
<name>A0ABU4VIE4_9ACTN</name>
<evidence type="ECO:0000256" key="6">
    <source>
        <dbReference type="ARBA" id="ARBA00023136"/>
    </source>
</evidence>
<keyword evidence="6 8" id="KW-0472">Membrane</keyword>
<dbReference type="SUPFAM" id="SSF48317">
    <property type="entry name" value="Acid phosphatase/Vanadium-dependent haloperoxidase"/>
    <property type="match status" value="1"/>
</dbReference>
<feature type="transmembrane region" description="Helical" evidence="8">
    <location>
        <begin position="84"/>
        <end position="105"/>
    </location>
</feature>
<feature type="domain" description="VTT" evidence="10">
    <location>
        <begin position="106"/>
        <end position="231"/>
    </location>
</feature>
<reference evidence="11 12" key="1">
    <citation type="submission" date="2023-11" db="EMBL/GenBank/DDBJ databases">
        <authorList>
            <person name="Xu M."/>
            <person name="Jiang T."/>
        </authorList>
    </citation>
    <scope>NUCLEOTIDE SEQUENCE [LARGE SCALE GENOMIC DNA]</scope>
    <source>
        <strain evidence="11 12">SD</strain>
    </source>
</reference>
<feature type="region of interest" description="Disordered" evidence="7">
    <location>
        <begin position="527"/>
        <end position="561"/>
    </location>
</feature>
<gene>
    <name evidence="11" type="ORF">SK069_06325</name>
</gene>